<feature type="domain" description="Cation efflux protein transmembrane" evidence="10">
    <location>
        <begin position="23"/>
        <end position="202"/>
    </location>
</feature>
<evidence type="ECO:0000259" key="10">
    <source>
        <dbReference type="Pfam" id="PF01545"/>
    </source>
</evidence>
<protein>
    <submittedName>
        <fullName evidence="12">Cation efflux system protein CzcD</fullName>
    </submittedName>
</protein>
<dbReference type="NCBIfam" id="TIGR01297">
    <property type="entry name" value="CDF"/>
    <property type="match status" value="1"/>
</dbReference>
<keyword evidence="8 9" id="KW-0472">Membrane</keyword>
<keyword evidence="4 9" id="KW-0812">Transmembrane</keyword>
<dbReference type="SUPFAM" id="SSF160240">
    <property type="entry name" value="Cation efflux protein cytoplasmic domain-like"/>
    <property type="match status" value="1"/>
</dbReference>
<dbReference type="InterPro" id="IPR027470">
    <property type="entry name" value="Cation_efflux_CTD"/>
</dbReference>
<keyword evidence="3" id="KW-0813">Transport</keyword>
<comment type="similarity">
    <text evidence="2">Belongs to the cation diffusion facilitator (CDF) transporter (TC 2.A.4) family. SLC30A subfamily.</text>
</comment>
<dbReference type="EMBL" id="CP010904">
    <property type="protein sequence ID" value="AKJ65284.1"/>
    <property type="molecule type" value="Genomic_DNA"/>
</dbReference>
<dbReference type="OrthoDB" id="9809646at2"/>
<evidence type="ECO:0000256" key="1">
    <source>
        <dbReference type="ARBA" id="ARBA00004141"/>
    </source>
</evidence>
<dbReference type="GO" id="GO:0005886">
    <property type="term" value="C:plasma membrane"/>
    <property type="evidence" value="ECO:0007669"/>
    <property type="project" value="TreeGrafter"/>
</dbReference>
<keyword evidence="7" id="KW-0406">Ion transport</keyword>
<reference evidence="13" key="1">
    <citation type="submission" date="2015-02" db="EMBL/GenBank/DDBJ databases">
        <title>Description and complete genome sequence of the first cultured representative of the subdivision 5 of the Verrucomicrobia phylum.</title>
        <authorList>
            <person name="Spring S."/>
            <person name="Bunk B."/>
            <person name="Sproer C."/>
            <person name="Klenk H.-P."/>
        </authorList>
    </citation>
    <scope>NUCLEOTIDE SEQUENCE [LARGE SCALE GENOMIC DNA]</scope>
    <source>
        <strain evidence="13">L21-Fru-AB</strain>
    </source>
</reference>
<evidence type="ECO:0000256" key="2">
    <source>
        <dbReference type="ARBA" id="ARBA00008873"/>
    </source>
</evidence>
<feature type="domain" description="Cation efflux protein cytoplasmic" evidence="11">
    <location>
        <begin position="220"/>
        <end position="290"/>
    </location>
</feature>
<dbReference type="PANTHER" id="PTHR11562">
    <property type="entry name" value="CATION EFFLUX PROTEIN/ ZINC TRANSPORTER"/>
    <property type="match status" value="1"/>
</dbReference>
<dbReference type="Gene3D" id="1.20.1510.10">
    <property type="entry name" value="Cation efflux protein transmembrane domain"/>
    <property type="match status" value="1"/>
</dbReference>
<keyword evidence="13" id="KW-1185">Reference proteome</keyword>
<dbReference type="InterPro" id="IPR027469">
    <property type="entry name" value="Cation_efflux_TMD_sf"/>
</dbReference>
<keyword evidence="5" id="KW-0864">Zinc transport</keyword>
<accession>A0A0G3EMA1</accession>
<dbReference type="PATRIC" id="fig|1609981.3.peg.2132"/>
<dbReference type="Proteomes" id="UP000035268">
    <property type="component" value="Chromosome"/>
</dbReference>
<feature type="transmembrane region" description="Helical" evidence="9">
    <location>
        <begin position="21"/>
        <end position="41"/>
    </location>
</feature>
<dbReference type="STRING" id="1307763.L21SP4_02051"/>
<keyword evidence="6 9" id="KW-1133">Transmembrane helix</keyword>
<sequence length="307" mass="34496">MTEHRHHSHHHEHAHDRESGIGVAFFLNAGFTVLEIAGGLWTNSMAILADAVHDLGDSFALASAWYFERLSGRGRDRYYSYGYRRFSLLGALISTIVLIAGGMAVLWRAVPRLLNPEPVHAEGMIAFAVLGVIVNGLAALRLRRQKGMNARVVLLHLLEDVLGWIAVLLTAVVLVFRDIPVLDAGLSILITIWVLRRVWINFRRILQVFLQGTPEHLDPVAIESELTGIEGVRSLHHVHLWSMDGVRHIFTAHVVIDPSFKGERRRGIREEAREILDRYEIFHSTLELEPGDEPCGMEDVPCGSPRK</sequence>
<keyword evidence="5" id="KW-0862">Zinc</keyword>
<gene>
    <name evidence="12" type="primary">czcD_2</name>
    <name evidence="12" type="ORF">L21SP4_02051</name>
</gene>
<dbReference type="Pfam" id="PF01545">
    <property type="entry name" value="Cation_efflux"/>
    <property type="match status" value="1"/>
</dbReference>
<evidence type="ECO:0000313" key="13">
    <source>
        <dbReference type="Proteomes" id="UP000035268"/>
    </source>
</evidence>
<comment type="subcellular location">
    <subcellularLocation>
        <location evidence="1">Membrane</location>
        <topology evidence="1">Multi-pass membrane protein</topology>
    </subcellularLocation>
</comment>
<feature type="transmembrane region" description="Helical" evidence="9">
    <location>
        <begin position="152"/>
        <end position="175"/>
    </location>
</feature>
<evidence type="ECO:0000256" key="3">
    <source>
        <dbReference type="ARBA" id="ARBA00022448"/>
    </source>
</evidence>
<dbReference type="InterPro" id="IPR002524">
    <property type="entry name" value="Cation_efflux"/>
</dbReference>
<dbReference type="GO" id="GO:0005385">
    <property type="term" value="F:zinc ion transmembrane transporter activity"/>
    <property type="evidence" value="ECO:0007669"/>
    <property type="project" value="TreeGrafter"/>
</dbReference>
<dbReference type="InterPro" id="IPR036837">
    <property type="entry name" value="Cation_efflux_CTD_sf"/>
</dbReference>
<dbReference type="InterPro" id="IPR058533">
    <property type="entry name" value="Cation_efflux_TM"/>
</dbReference>
<evidence type="ECO:0000259" key="11">
    <source>
        <dbReference type="Pfam" id="PF16916"/>
    </source>
</evidence>
<evidence type="ECO:0000256" key="8">
    <source>
        <dbReference type="ARBA" id="ARBA00023136"/>
    </source>
</evidence>
<evidence type="ECO:0000256" key="5">
    <source>
        <dbReference type="ARBA" id="ARBA00022906"/>
    </source>
</evidence>
<organism evidence="12 13">
    <name type="scientific">Kiritimatiella glycovorans</name>
    <dbReference type="NCBI Taxonomy" id="1307763"/>
    <lineage>
        <taxon>Bacteria</taxon>
        <taxon>Pseudomonadati</taxon>
        <taxon>Kiritimatiellota</taxon>
        <taxon>Kiritimatiellia</taxon>
        <taxon>Kiritimatiellales</taxon>
        <taxon>Kiritimatiellaceae</taxon>
        <taxon>Kiritimatiella</taxon>
    </lineage>
</organism>
<feature type="transmembrane region" description="Helical" evidence="9">
    <location>
        <begin position="88"/>
        <end position="107"/>
    </location>
</feature>
<dbReference type="AlphaFoldDB" id="A0A0G3EMA1"/>
<evidence type="ECO:0000256" key="4">
    <source>
        <dbReference type="ARBA" id="ARBA00022692"/>
    </source>
</evidence>
<dbReference type="RefSeq" id="WP_052882531.1">
    <property type="nucleotide sequence ID" value="NZ_CP010904.1"/>
</dbReference>
<feature type="transmembrane region" description="Helical" evidence="9">
    <location>
        <begin position="119"/>
        <end position="140"/>
    </location>
</feature>
<dbReference type="InterPro" id="IPR050681">
    <property type="entry name" value="CDF/SLC30A"/>
</dbReference>
<reference evidence="12 13" key="2">
    <citation type="journal article" date="2016" name="ISME J.">
        <title>Characterization of the first cultured representative of Verrucomicrobia subdivision 5 indicates the proposal of a novel phylum.</title>
        <authorList>
            <person name="Spring S."/>
            <person name="Bunk B."/>
            <person name="Sproer C."/>
            <person name="Schumann P."/>
            <person name="Rohde M."/>
            <person name="Tindall B.J."/>
            <person name="Klenk H.P."/>
        </authorList>
    </citation>
    <scope>NUCLEOTIDE SEQUENCE [LARGE SCALE GENOMIC DNA]</scope>
    <source>
        <strain evidence="12 13">L21-Fru-AB</strain>
    </source>
</reference>
<dbReference type="PANTHER" id="PTHR11562:SF17">
    <property type="entry name" value="RE54080P-RELATED"/>
    <property type="match status" value="1"/>
</dbReference>
<dbReference type="SUPFAM" id="SSF161111">
    <property type="entry name" value="Cation efflux protein transmembrane domain-like"/>
    <property type="match status" value="1"/>
</dbReference>
<evidence type="ECO:0000313" key="12">
    <source>
        <dbReference type="EMBL" id="AKJ65284.1"/>
    </source>
</evidence>
<dbReference type="Pfam" id="PF16916">
    <property type="entry name" value="ZT_dimer"/>
    <property type="match status" value="1"/>
</dbReference>
<evidence type="ECO:0000256" key="9">
    <source>
        <dbReference type="SAM" id="Phobius"/>
    </source>
</evidence>
<proteinExistence type="inferred from homology"/>
<evidence type="ECO:0000256" key="6">
    <source>
        <dbReference type="ARBA" id="ARBA00022989"/>
    </source>
</evidence>
<name>A0A0G3EMA1_9BACT</name>
<evidence type="ECO:0000256" key="7">
    <source>
        <dbReference type="ARBA" id="ARBA00023065"/>
    </source>
</evidence>
<dbReference type="KEGG" id="vbl:L21SP4_02051"/>
<feature type="transmembrane region" description="Helical" evidence="9">
    <location>
        <begin position="181"/>
        <end position="199"/>
    </location>
</feature>